<dbReference type="AlphaFoldDB" id="A0A7J6AUC2"/>
<dbReference type="EMBL" id="JAAGNN010000008">
    <property type="protein sequence ID" value="KAF4085777.1"/>
    <property type="molecule type" value="Genomic_DNA"/>
</dbReference>
<gene>
    <name evidence="1" type="ORF">AMELA_G00098960</name>
</gene>
<evidence type="ECO:0000313" key="1">
    <source>
        <dbReference type="EMBL" id="KAF4085777.1"/>
    </source>
</evidence>
<evidence type="ECO:0000313" key="2">
    <source>
        <dbReference type="Proteomes" id="UP000593565"/>
    </source>
</evidence>
<comment type="caution">
    <text evidence="1">The sequence shown here is derived from an EMBL/GenBank/DDBJ whole genome shotgun (WGS) entry which is preliminary data.</text>
</comment>
<sequence length="76" mass="8397">MEEEEEEEEDGTRFLRITAGRWACLIDKATPVGKQATRIYLQIGIIASNAADLELVPPILDLALGCKDIHNCGIWA</sequence>
<reference evidence="1 2" key="1">
    <citation type="submission" date="2020-02" db="EMBL/GenBank/DDBJ databases">
        <title>A chromosome-scale genome assembly of the black bullhead catfish (Ameiurus melas).</title>
        <authorList>
            <person name="Wen M."/>
            <person name="Zham M."/>
            <person name="Cabau C."/>
            <person name="Klopp C."/>
            <person name="Donnadieu C."/>
            <person name="Roques C."/>
            <person name="Bouchez O."/>
            <person name="Lampietro C."/>
            <person name="Jouanno E."/>
            <person name="Herpin A."/>
            <person name="Louis A."/>
            <person name="Berthelot C."/>
            <person name="Parey E."/>
            <person name="Roest-Crollius H."/>
            <person name="Braasch I."/>
            <person name="Postlethwait J."/>
            <person name="Robinson-Rechavi M."/>
            <person name="Echchiki A."/>
            <person name="Begum T."/>
            <person name="Montfort J."/>
            <person name="Schartl M."/>
            <person name="Bobe J."/>
            <person name="Guiguen Y."/>
        </authorList>
    </citation>
    <scope>NUCLEOTIDE SEQUENCE [LARGE SCALE GENOMIC DNA]</scope>
    <source>
        <strain evidence="1">M_S1</strain>
        <tissue evidence="1">Blood</tissue>
    </source>
</reference>
<dbReference type="Proteomes" id="UP000593565">
    <property type="component" value="Unassembled WGS sequence"/>
</dbReference>
<name>A0A7J6AUC2_AMEME</name>
<accession>A0A7J6AUC2</accession>
<keyword evidence="2" id="KW-1185">Reference proteome</keyword>
<proteinExistence type="predicted"/>
<organism evidence="1 2">
    <name type="scientific">Ameiurus melas</name>
    <name type="common">Black bullhead</name>
    <name type="synonym">Silurus melas</name>
    <dbReference type="NCBI Taxonomy" id="219545"/>
    <lineage>
        <taxon>Eukaryota</taxon>
        <taxon>Metazoa</taxon>
        <taxon>Chordata</taxon>
        <taxon>Craniata</taxon>
        <taxon>Vertebrata</taxon>
        <taxon>Euteleostomi</taxon>
        <taxon>Actinopterygii</taxon>
        <taxon>Neopterygii</taxon>
        <taxon>Teleostei</taxon>
        <taxon>Ostariophysi</taxon>
        <taxon>Siluriformes</taxon>
        <taxon>Ictaluridae</taxon>
        <taxon>Ameiurus</taxon>
    </lineage>
</organism>
<protein>
    <submittedName>
        <fullName evidence="1">Uncharacterized protein</fullName>
    </submittedName>
</protein>